<keyword evidence="3" id="KW-0520">NAD</keyword>
<organism evidence="7 8">
    <name type="scientific">Lacticaseibacillus manihotivorans DSM 13343 = JCM 12514</name>
    <dbReference type="NCBI Taxonomy" id="1423769"/>
    <lineage>
        <taxon>Bacteria</taxon>
        <taxon>Bacillati</taxon>
        <taxon>Bacillota</taxon>
        <taxon>Bacilli</taxon>
        <taxon>Lactobacillales</taxon>
        <taxon>Lactobacillaceae</taxon>
        <taxon>Lacticaseibacillus</taxon>
    </lineage>
</organism>
<proteinExistence type="inferred from homology"/>
<gene>
    <name evidence="7" type="ORF">FD01_GL000526</name>
</gene>
<evidence type="ECO:0000256" key="4">
    <source>
        <dbReference type="RuleBase" id="RU003719"/>
    </source>
</evidence>
<dbReference type="PANTHER" id="PTHR43333:SF1">
    <property type="entry name" value="D-ISOMER SPECIFIC 2-HYDROXYACID DEHYDROGENASE NAD-BINDING DOMAIN-CONTAINING PROTEIN"/>
    <property type="match status" value="1"/>
</dbReference>
<name>A0A0R1QNN5_9LACO</name>
<evidence type="ECO:0000256" key="1">
    <source>
        <dbReference type="ARBA" id="ARBA00005854"/>
    </source>
</evidence>
<dbReference type="Gene3D" id="3.40.50.720">
    <property type="entry name" value="NAD(P)-binding Rossmann-like Domain"/>
    <property type="match status" value="2"/>
</dbReference>
<evidence type="ECO:0000313" key="7">
    <source>
        <dbReference type="EMBL" id="KRL46073.1"/>
    </source>
</evidence>
<keyword evidence="2 4" id="KW-0560">Oxidoreductase</keyword>
<dbReference type="EMBL" id="AZEU01000114">
    <property type="protein sequence ID" value="KRL46073.1"/>
    <property type="molecule type" value="Genomic_DNA"/>
</dbReference>
<dbReference type="SUPFAM" id="SSF51735">
    <property type="entry name" value="NAD(P)-binding Rossmann-fold domains"/>
    <property type="match status" value="1"/>
</dbReference>
<keyword evidence="8" id="KW-1185">Reference proteome</keyword>
<evidence type="ECO:0000259" key="6">
    <source>
        <dbReference type="Pfam" id="PF02826"/>
    </source>
</evidence>
<evidence type="ECO:0000259" key="5">
    <source>
        <dbReference type="Pfam" id="PF00389"/>
    </source>
</evidence>
<feature type="domain" description="D-isomer specific 2-hydroxyacid dehydrogenase NAD-binding" evidence="6">
    <location>
        <begin position="109"/>
        <end position="282"/>
    </location>
</feature>
<dbReference type="OrthoDB" id="9805416at2"/>
<dbReference type="InterPro" id="IPR006140">
    <property type="entry name" value="D-isomer_DH_NAD-bd"/>
</dbReference>
<comment type="similarity">
    <text evidence="1 4">Belongs to the D-isomer specific 2-hydroxyacid dehydrogenase family.</text>
</comment>
<dbReference type="InterPro" id="IPR036291">
    <property type="entry name" value="NAD(P)-bd_dom_sf"/>
</dbReference>
<dbReference type="RefSeq" id="WP_056963227.1">
    <property type="nucleotide sequence ID" value="NZ_AZEU01000114.1"/>
</dbReference>
<evidence type="ECO:0000313" key="8">
    <source>
        <dbReference type="Proteomes" id="UP000051790"/>
    </source>
</evidence>
<dbReference type="PATRIC" id="fig|1423769.4.peg.559"/>
<dbReference type="AlphaFoldDB" id="A0A0R1QNN5"/>
<protein>
    <submittedName>
        <fullName evidence="7">2-hydroxyacid dehydrogenase</fullName>
    </submittedName>
</protein>
<comment type="caution">
    <text evidence="7">The sequence shown here is derived from an EMBL/GenBank/DDBJ whole genome shotgun (WGS) entry which is preliminary data.</text>
</comment>
<dbReference type="InterPro" id="IPR006139">
    <property type="entry name" value="D-isomer_2_OHA_DH_cat_dom"/>
</dbReference>
<dbReference type="GO" id="GO:0016616">
    <property type="term" value="F:oxidoreductase activity, acting on the CH-OH group of donors, NAD or NADP as acceptor"/>
    <property type="evidence" value="ECO:0007669"/>
    <property type="project" value="InterPro"/>
</dbReference>
<dbReference type="Pfam" id="PF00389">
    <property type="entry name" value="2-Hacid_dh"/>
    <property type="match status" value="1"/>
</dbReference>
<dbReference type="PANTHER" id="PTHR43333">
    <property type="entry name" value="2-HACID_DH_C DOMAIN-CONTAINING PROTEIN"/>
    <property type="match status" value="1"/>
</dbReference>
<dbReference type="GO" id="GO:0051287">
    <property type="term" value="F:NAD binding"/>
    <property type="evidence" value="ECO:0007669"/>
    <property type="project" value="InterPro"/>
</dbReference>
<reference evidence="7 8" key="1">
    <citation type="journal article" date="2015" name="Genome Announc.">
        <title>Expanding the biotechnology potential of lactobacilli through comparative genomics of 213 strains and associated genera.</title>
        <authorList>
            <person name="Sun Z."/>
            <person name="Harris H.M."/>
            <person name="McCann A."/>
            <person name="Guo C."/>
            <person name="Argimon S."/>
            <person name="Zhang W."/>
            <person name="Yang X."/>
            <person name="Jeffery I.B."/>
            <person name="Cooney J.C."/>
            <person name="Kagawa T.F."/>
            <person name="Liu W."/>
            <person name="Song Y."/>
            <person name="Salvetti E."/>
            <person name="Wrobel A."/>
            <person name="Rasinkangas P."/>
            <person name="Parkhill J."/>
            <person name="Rea M.C."/>
            <person name="O'Sullivan O."/>
            <person name="Ritari J."/>
            <person name="Douillard F.P."/>
            <person name="Paul Ross R."/>
            <person name="Yang R."/>
            <person name="Briner A.E."/>
            <person name="Felis G.E."/>
            <person name="de Vos W.M."/>
            <person name="Barrangou R."/>
            <person name="Klaenhammer T.R."/>
            <person name="Caufield P.W."/>
            <person name="Cui Y."/>
            <person name="Zhang H."/>
            <person name="O'Toole P.W."/>
        </authorList>
    </citation>
    <scope>NUCLEOTIDE SEQUENCE [LARGE SCALE GENOMIC DNA]</scope>
    <source>
        <strain evidence="7 8">DSM 13343</strain>
    </source>
</reference>
<sequence>MSKPAIVITRELKPEHVAQIQAVAPGYQLYTQWEHPVPDAALADVEIILGGDGPLTHRILNTPKSRLKFVAAHSAGIDYLNLAELQSHHVLLSNASGLHTEWIAEYVIGAILRRVRALDEAEVAQREHRWQHQVDYSGLAEKQVLIVGAGRVGSQLATLLQAFGAHTIGVNRKGRALAGFDRMVATAEIASVLGRADIIVDLLPLTPETAGFFDADKFAAMKAGVQFINCGRGKTVVTAALIQAVKNGQIGSTVLDVFEAEPLPADSPLWDLPNTLITSHIAGQVPHFKTVITKLYLENLQAYLKTGQLATHVVDYANGF</sequence>
<dbReference type="Proteomes" id="UP000051790">
    <property type="component" value="Unassembled WGS sequence"/>
</dbReference>
<dbReference type="Pfam" id="PF02826">
    <property type="entry name" value="2-Hacid_dh_C"/>
    <property type="match status" value="1"/>
</dbReference>
<evidence type="ECO:0000256" key="2">
    <source>
        <dbReference type="ARBA" id="ARBA00023002"/>
    </source>
</evidence>
<feature type="domain" description="D-isomer specific 2-hydroxyacid dehydrogenase catalytic" evidence="5">
    <location>
        <begin position="6"/>
        <end position="305"/>
    </location>
</feature>
<accession>A0A0R1QNN5</accession>
<evidence type="ECO:0000256" key="3">
    <source>
        <dbReference type="ARBA" id="ARBA00023027"/>
    </source>
</evidence>
<dbReference type="SUPFAM" id="SSF52283">
    <property type="entry name" value="Formate/glycerate dehydrogenase catalytic domain-like"/>
    <property type="match status" value="1"/>
</dbReference>